<gene>
    <name evidence="1" type="ORF">AW09_000813</name>
</gene>
<organism evidence="1 2">
    <name type="scientific">Candidatus Accumulibacter phosphatis</name>
    <dbReference type="NCBI Taxonomy" id="327160"/>
    <lineage>
        <taxon>Bacteria</taxon>
        <taxon>Pseudomonadati</taxon>
        <taxon>Pseudomonadota</taxon>
        <taxon>Betaproteobacteria</taxon>
        <taxon>Candidatus Accumulibacter</taxon>
    </lineage>
</organism>
<sequence length="59" mass="6697">MKLYAAIDLHSNNSVLVILDEMDRTVLQRRLPNNLQQICQALCAHREAIEGIAVESTYN</sequence>
<name>A0A080M9V4_9PROT</name>
<protein>
    <recommendedName>
        <fullName evidence="3">IS110 family transposase</fullName>
    </recommendedName>
</protein>
<dbReference type="AlphaFoldDB" id="A0A080M9V4"/>
<evidence type="ECO:0000313" key="1">
    <source>
        <dbReference type="EMBL" id="KFB73909.1"/>
    </source>
</evidence>
<evidence type="ECO:0000313" key="2">
    <source>
        <dbReference type="Proteomes" id="UP000020077"/>
    </source>
</evidence>
<dbReference type="EMBL" id="JDVG02000140">
    <property type="protein sequence ID" value="KFB73909.1"/>
    <property type="molecule type" value="Genomic_DNA"/>
</dbReference>
<reference evidence="1 2" key="1">
    <citation type="submission" date="2014-02" db="EMBL/GenBank/DDBJ databases">
        <title>Expanding our view of genomic diversity in Candidatus Accumulibacter clades.</title>
        <authorList>
            <person name="Skennerton C.T."/>
            <person name="Barr J.J."/>
            <person name="Slater F.R."/>
            <person name="Bond P.L."/>
            <person name="Tyson G.W."/>
        </authorList>
    </citation>
    <scope>NUCLEOTIDE SEQUENCE [LARGE SCALE GENOMIC DNA]</scope>
    <source>
        <strain evidence="2">BA-91</strain>
    </source>
</reference>
<comment type="caution">
    <text evidence="1">The sequence shown here is derived from an EMBL/GenBank/DDBJ whole genome shotgun (WGS) entry which is preliminary data.</text>
</comment>
<accession>A0A080M9V4</accession>
<dbReference type="Proteomes" id="UP000020077">
    <property type="component" value="Unassembled WGS sequence"/>
</dbReference>
<proteinExistence type="predicted"/>
<evidence type="ECO:0008006" key="3">
    <source>
        <dbReference type="Google" id="ProtNLM"/>
    </source>
</evidence>